<dbReference type="Proteomes" id="UP000507470">
    <property type="component" value="Unassembled WGS sequence"/>
</dbReference>
<evidence type="ECO:0000259" key="2">
    <source>
        <dbReference type="Pfam" id="PF20720"/>
    </source>
</evidence>
<proteinExistence type="predicted"/>
<dbReference type="InterPro" id="IPR049050">
    <property type="entry name" value="nSTAND3"/>
</dbReference>
<sequence length="387" mass="44159">MLVPCVSDRKRLTSGSTTFCTFAAKPGIALKDIDIRIQGTVLKYCCPIRKDVECLVEHRNKDYGHIKTASLSDVDFNDFSNETEDCLLHIARLCGKEQEVKDVIRNLRIRPVDATLCSRYQNTLLETINRNEFISENVASEHIKTRKKVFCKMRKLEDRLESLEMSSNESKAEVQGLRKLITDRSRRSQLIRETSAEIDSHRKDQTYTEIKAVTACLQMLDNSKVLILSGREGSGKSRNSLEILRQMKENHPEIDVIKLTRLAQFTDIIDKDANIIVLFEDVFGRITKQFCEDTDIQILDSLHSCITLGNVRVIFVIRNDVKNECQSILSSHDIFCNSIAYLDLNSGEFGLSLKEKERLFIVQNMTLILFTGRSPLIVISTTSVLMK</sequence>
<evidence type="ECO:0000256" key="1">
    <source>
        <dbReference type="SAM" id="Coils"/>
    </source>
</evidence>
<dbReference type="EMBL" id="CACVKT020004708">
    <property type="protein sequence ID" value="CAC5391357.1"/>
    <property type="molecule type" value="Genomic_DNA"/>
</dbReference>
<gene>
    <name evidence="3" type="ORF">MCOR_26368</name>
</gene>
<accession>A0A6J8C983</accession>
<feature type="coiled-coil region" evidence="1">
    <location>
        <begin position="146"/>
        <end position="173"/>
    </location>
</feature>
<dbReference type="OrthoDB" id="6149069at2759"/>
<evidence type="ECO:0000313" key="4">
    <source>
        <dbReference type="Proteomes" id="UP000507470"/>
    </source>
</evidence>
<keyword evidence="4" id="KW-1185">Reference proteome</keyword>
<organism evidence="3 4">
    <name type="scientific">Mytilus coruscus</name>
    <name type="common">Sea mussel</name>
    <dbReference type="NCBI Taxonomy" id="42192"/>
    <lineage>
        <taxon>Eukaryota</taxon>
        <taxon>Metazoa</taxon>
        <taxon>Spiralia</taxon>
        <taxon>Lophotrochozoa</taxon>
        <taxon>Mollusca</taxon>
        <taxon>Bivalvia</taxon>
        <taxon>Autobranchia</taxon>
        <taxon>Pteriomorphia</taxon>
        <taxon>Mytilida</taxon>
        <taxon>Mytiloidea</taxon>
        <taxon>Mytilidae</taxon>
        <taxon>Mytilinae</taxon>
        <taxon>Mytilus</taxon>
    </lineage>
</organism>
<dbReference type="Pfam" id="PF20720">
    <property type="entry name" value="nSTAND3"/>
    <property type="match status" value="1"/>
</dbReference>
<reference evidence="3 4" key="1">
    <citation type="submission" date="2020-06" db="EMBL/GenBank/DDBJ databases">
        <authorList>
            <person name="Li R."/>
            <person name="Bekaert M."/>
        </authorList>
    </citation>
    <scope>NUCLEOTIDE SEQUENCE [LARGE SCALE GENOMIC DNA]</scope>
    <source>
        <strain evidence="4">wild</strain>
    </source>
</reference>
<keyword evidence="1" id="KW-0175">Coiled coil</keyword>
<evidence type="ECO:0000313" key="3">
    <source>
        <dbReference type="EMBL" id="CAC5391357.1"/>
    </source>
</evidence>
<name>A0A6J8C983_MYTCO</name>
<protein>
    <recommendedName>
        <fullName evidence="2">Novel STAND NTPase 3 domain-containing protein</fullName>
    </recommendedName>
</protein>
<feature type="domain" description="Novel STAND NTPase 3" evidence="2">
    <location>
        <begin position="207"/>
        <end position="360"/>
    </location>
</feature>
<dbReference type="AlphaFoldDB" id="A0A6J8C983"/>